<dbReference type="CDD" id="cd00085">
    <property type="entry name" value="HNHc"/>
    <property type="match status" value="1"/>
</dbReference>
<feature type="domain" description="HNH nuclease" evidence="1">
    <location>
        <begin position="90"/>
        <end position="146"/>
    </location>
</feature>
<name>A0A379LVU6_9NOCA</name>
<gene>
    <name evidence="2" type="ORF">NCTC13296_00266</name>
</gene>
<keyword evidence="3" id="KW-1185">Reference proteome</keyword>
<dbReference type="EMBL" id="UGVI01000001">
    <property type="protein sequence ID" value="SUE13453.1"/>
    <property type="molecule type" value="Genomic_DNA"/>
</dbReference>
<sequence>MRKRIGYTKELLEEAVAASISTAGVLRYLGLRAGGGSYVVVNRKIEAYGIDTSHFRGMAHQKGQPARNRLHWSDVLTVAPAGANRKETKTLRRALLEYGRAHECEMCGIGPEWLESRLALHIDHIDGNPNDSRPHNVRFLCPNCHSQTPTWAGRNIRRVLDESSERIPGRIGSNSDEVA</sequence>
<proteinExistence type="predicted"/>
<dbReference type="SMART" id="SM00507">
    <property type="entry name" value="HNHc"/>
    <property type="match status" value="1"/>
</dbReference>
<dbReference type="InterPro" id="IPR003615">
    <property type="entry name" value="HNH_nuc"/>
</dbReference>
<organism evidence="2 3">
    <name type="scientific">Rhodococcus gordoniae</name>
    <dbReference type="NCBI Taxonomy" id="223392"/>
    <lineage>
        <taxon>Bacteria</taxon>
        <taxon>Bacillati</taxon>
        <taxon>Actinomycetota</taxon>
        <taxon>Actinomycetes</taxon>
        <taxon>Mycobacteriales</taxon>
        <taxon>Nocardiaceae</taxon>
        <taxon>Rhodococcus</taxon>
    </lineage>
</organism>
<dbReference type="AlphaFoldDB" id="A0A379LVU6"/>
<evidence type="ECO:0000313" key="3">
    <source>
        <dbReference type="Proteomes" id="UP000254569"/>
    </source>
</evidence>
<evidence type="ECO:0000259" key="1">
    <source>
        <dbReference type="SMART" id="SM00507"/>
    </source>
</evidence>
<evidence type="ECO:0000313" key="2">
    <source>
        <dbReference type="EMBL" id="SUE13453.1"/>
    </source>
</evidence>
<dbReference type="RefSeq" id="WP_016934296.1">
    <property type="nucleotide sequence ID" value="NZ_LPZN01000012.1"/>
</dbReference>
<dbReference type="Proteomes" id="UP000254569">
    <property type="component" value="Unassembled WGS sequence"/>
</dbReference>
<reference evidence="2 3" key="1">
    <citation type="submission" date="2018-06" db="EMBL/GenBank/DDBJ databases">
        <authorList>
            <consortium name="Pathogen Informatics"/>
            <person name="Doyle S."/>
        </authorList>
    </citation>
    <scope>NUCLEOTIDE SEQUENCE [LARGE SCALE GENOMIC DNA]</scope>
    <source>
        <strain evidence="2 3">NCTC13296</strain>
    </source>
</reference>
<protein>
    <recommendedName>
        <fullName evidence="1">HNH nuclease domain-containing protein</fullName>
    </recommendedName>
</protein>
<accession>A0A379LVU6</accession>